<keyword evidence="6" id="KW-1185">Reference proteome</keyword>
<dbReference type="Pfam" id="PF08241">
    <property type="entry name" value="Methyltransf_11"/>
    <property type="match status" value="1"/>
</dbReference>
<dbReference type="AlphaFoldDB" id="A0A0V1PW32"/>
<dbReference type="Proteomes" id="UP000054251">
    <property type="component" value="Unassembled WGS sequence"/>
</dbReference>
<organism evidence="5 6">
    <name type="scientific">Debaryomyces fabryi</name>
    <dbReference type="NCBI Taxonomy" id="58627"/>
    <lineage>
        <taxon>Eukaryota</taxon>
        <taxon>Fungi</taxon>
        <taxon>Dikarya</taxon>
        <taxon>Ascomycota</taxon>
        <taxon>Saccharomycotina</taxon>
        <taxon>Pichiomycetes</taxon>
        <taxon>Debaryomycetaceae</taxon>
        <taxon>Debaryomyces</taxon>
    </lineage>
</organism>
<accession>A0A0V1PW32</accession>
<evidence type="ECO:0000256" key="1">
    <source>
        <dbReference type="ARBA" id="ARBA00008361"/>
    </source>
</evidence>
<dbReference type="EMBL" id="LMYN01000087">
    <property type="protein sequence ID" value="KSA00455.1"/>
    <property type="molecule type" value="Genomic_DNA"/>
</dbReference>
<gene>
    <name evidence="5" type="ORF">AC631_03782</name>
</gene>
<protein>
    <submittedName>
        <fullName evidence="5">Methyltransferase domain-containing protein</fullName>
    </submittedName>
</protein>
<evidence type="ECO:0000313" key="6">
    <source>
        <dbReference type="Proteomes" id="UP000054251"/>
    </source>
</evidence>
<reference evidence="5 6" key="1">
    <citation type="submission" date="2015-11" db="EMBL/GenBank/DDBJ databases">
        <title>The genome of Debaryomyces fabryi.</title>
        <authorList>
            <person name="Tafer H."/>
            <person name="Lopandic K."/>
        </authorList>
    </citation>
    <scope>NUCLEOTIDE SEQUENCE [LARGE SCALE GENOMIC DNA]</scope>
    <source>
        <strain evidence="5 6">CBS 789</strain>
    </source>
</reference>
<dbReference type="SUPFAM" id="SSF53335">
    <property type="entry name" value="S-adenosyl-L-methionine-dependent methyltransferases"/>
    <property type="match status" value="1"/>
</dbReference>
<evidence type="ECO:0000256" key="2">
    <source>
        <dbReference type="ARBA" id="ARBA00022603"/>
    </source>
</evidence>
<dbReference type="InterPro" id="IPR029063">
    <property type="entry name" value="SAM-dependent_MTases_sf"/>
</dbReference>
<keyword evidence="3 5" id="KW-0808">Transferase</keyword>
<comment type="similarity">
    <text evidence="1">Belongs to the methyltransferase superfamily.</text>
</comment>
<proteinExistence type="inferred from homology"/>
<dbReference type="GO" id="GO:0008757">
    <property type="term" value="F:S-adenosylmethionine-dependent methyltransferase activity"/>
    <property type="evidence" value="ECO:0007669"/>
    <property type="project" value="InterPro"/>
</dbReference>
<dbReference type="GeneID" id="26840791"/>
<dbReference type="Gene3D" id="3.40.50.150">
    <property type="entry name" value="Vaccinia Virus protein VP39"/>
    <property type="match status" value="1"/>
</dbReference>
<dbReference type="InterPro" id="IPR013216">
    <property type="entry name" value="Methyltransf_11"/>
</dbReference>
<dbReference type="RefSeq" id="XP_015466557.1">
    <property type="nucleotide sequence ID" value="XM_015612611.1"/>
</dbReference>
<keyword evidence="2 5" id="KW-0489">Methyltransferase</keyword>
<evidence type="ECO:0000256" key="3">
    <source>
        <dbReference type="ARBA" id="ARBA00022679"/>
    </source>
</evidence>
<dbReference type="InterPro" id="IPR051052">
    <property type="entry name" value="Diverse_substrate_MTase"/>
</dbReference>
<sequence>MSTYSESNFNTKHYNLARPSYPDEFYNTLMDYHNSTNSAYELALDIGCGSGFVAFKLLDFFDKVIGTDVSSTMISQCRKTAKPNQNIQFLEGAAELSPPEIQENSVDLITGAECCHWVDHDKFFKESFRILKPSGTLAYWFYKDPIFVDYDKANEIYTNYTYNSSLETNKDDTFERYMGPYYQQPGHDYLRTLLKEIDVPTKYFKDVVRHEYDPVYEGADSTKTTLYISKKITLPVFLNYVKSWSAYHSWMKEHGDKYDVAEAFVEELKEAMGWDDTFEFEVVWATVYTFAKKK</sequence>
<dbReference type="OrthoDB" id="10027013at2759"/>
<dbReference type="CDD" id="cd02440">
    <property type="entry name" value="AdoMet_MTases"/>
    <property type="match status" value="1"/>
</dbReference>
<name>A0A0V1PW32_9ASCO</name>
<dbReference type="PANTHER" id="PTHR44942">
    <property type="entry name" value="METHYLTRANSF_11 DOMAIN-CONTAINING PROTEIN"/>
    <property type="match status" value="1"/>
</dbReference>
<evidence type="ECO:0000313" key="5">
    <source>
        <dbReference type="EMBL" id="KSA00455.1"/>
    </source>
</evidence>
<feature type="domain" description="Methyltransferase type 11" evidence="4">
    <location>
        <begin position="44"/>
        <end position="138"/>
    </location>
</feature>
<comment type="caution">
    <text evidence="5">The sequence shown here is derived from an EMBL/GenBank/DDBJ whole genome shotgun (WGS) entry which is preliminary data.</text>
</comment>
<dbReference type="PANTHER" id="PTHR44942:SF4">
    <property type="entry name" value="METHYLTRANSFERASE TYPE 11 DOMAIN-CONTAINING PROTEIN"/>
    <property type="match status" value="1"/>
</dbReference>
<evidence type="ECO:0000259" key="4">
    <source>
        <dbReference type="Pfam" id="PF08241"/>
    </source>
</evidence>
<dbReference type="GO" id="GO:0032259">
    <property type="term" value="P:methylation"/>
    <property type="evidence" value="ECO:0007669"/>
    <property type="project" value="UniProtKB-KW"/>
</dbReference>